<dbReference type="EMBL" id="CACVAV010000174">
    <property type="protein sequence ID" value="CAA6810923.1"/>
    <property type="molecule type" value="Genomic_DNA"/>
</dbReference>
<protein>
    <submittedName>
        <fullName evidence="1">Uncharacterized protein</fullName>
    </submittedName>
</protein>
<organism evidence="1">
    <name type="scientific">uncultured Thiotrichaceae bacterium</name>
    <dbReference type="NCBI Taxonomy" id="298394"/>
    <lineage>
        <taxon>Bacteria</taxon>
        <taxon>Pseudomonadati</taxon>
        <taxon>Pseudomonadota</taxon>
        <taxon>Gammaproteobacteria</taxon>
        <taxon>Thiotrichales</taxon>
        <taxon>Thiotrichaceae</taxon>
        <taxon>environmental samples</taxon>
    </lineage>
</organism>
<sequence>RKYADEFKETMTIRFDEHLPKWNYTAIPQIG</sequence>
<evidence type="ECO:0000313" key="1">
    <source>
        <dbReference type="EMBL" id="CAA6810923.1"/>
    </source>
</evidence>
<feature type="non-terminal residue" evidence="1">
    <location>
        <position position="1"/>
    </location>
</feature>
<proteinExistence type="predicted"/>
<reference evidence="1" key="1">
    <citation type="submission" date="2020-01" db="EMBL/GenBank/DDBJ databases">
        <authorList>
            <person name="Meier V. D."/>
            <person name="Meier V D."/>
        </authorList>
    </citation>
    <scope>NUCLEOTIDE SEQUENCE</scope>
    <source>
        <strain evidence="1">HLG_WM_MAG_08</strain>
    </source>
</reference>
<name>A0A6S6T6T7_9GAMM</name>
<accession>A0A6S6T6T7</accession>
<gene>
    <name evidence="1" type="ORF">HELGO_WM92982</name>
</gene>
<dbReference type="AlphaFoldDB" id="A0A6S6T6T7"/>